<sequence>MIQGIVIEHKNFILLLQLIWIANESVIDDASGVVVFRFLNNIPVKAKRLAKGNLTFGKFVGNGRFGDSSSELLKGFWEPFGGTWVSIAPHGIW</sequence>
<proteinExistence type="predicted"/>
<dbReference type="Proteomes" id="UP001359559">
    <property type="component" value="Unassembled WGS sequence"/>
</dbReference>
<accession>A0AAN9FSW8</accession>
<organism evidence="1 2">
    <name type="scientific">Clitoria ternatea</name>
    <name type="common">Butterfly pea</name>
    <dbReference type="NCBI Taxonomy" id="43366"/>
    <lineage>
        <taxon>Eukaryota</taxon>
        <taxon>Viridiplantae</taxon>
        <taxon>Streptophyta</taxon>
        <taxon>Embryophyta</taxon>
        <taxon>Tracheophyta</taxon>
        <taxon>Spermatophyta</taxon>
        <taxon>Magnoliopsida</taxon>
        <taxon>eudicotyledons</taxon>
        <taxon>Gunneridae</taxon>
        <taxon>Pentapetalae</taxon>
        <taxon>rosids</taxon>
        <taxon>fabids</taxon>
        <taxon>Fabales</taxon>
        <taxon>Fabaceae</taxon>
        <taxon>Papilionoideae</taxon>
        <taxon>50 kb inversion clade</taxon>
        <taxon>NPAAA clade</taxon>
        <taxon>indigoferoid/millettioid clade</taxon>
        <taxon>Phaseoleae</taxon>
        <taxon>Clitoria</taxon>
    </lineage>
</organism>
<protein>
    <submittedName>
        <fullName evidence="1">Uncharacterized protein</fullName>
    </submittedName>
</protein>
<gene>
    <name evidence="1" type="ORF">RJT34_23766</name>
</gene>
<comment type="caution">
    <text evidence="1">The sequence shown here is derived from an EMBL/GenBank/DDBJ whole genome shotgun (WGS) entry which is preliminary data.</text>
</comment>
<name>A0AAN9FSW8_CLITE</name>
<dbReference type="AlphaFoldDB" id="A0AAN9FSW8"/>
<dbReference type="EMBL" id="JAYKXN010000006">
    <property type="protein sequence ID" value="KAK7278730.1"/>
    <property type="molecule type" value="Genomic_DNA"/>
</dbReference>
<reference evidence="1 2" key="1">
    <citation type="submission" date="2024-01" db="EMBL/GenBank/DDBJ databases">
        <title>The genomes of 5 underutilized Papilionoideae crops provide insights into root nodulation and disease resistance.</title>
        <authorList>
            <person name="Yuan L."/>
        </authorList>
    </citation>
    <scope>NUCLEOTIDE SEQUENCE [LARGE SCALE GENOMIC DNA]</scope>
    <source>
        <strain evidence="1">LY-2023</strain>
        <tissue evidence="1">Leaf</tissue>
    </source>
</reference>
<evidence type="ECO:0000313" key="2">
    <source>
        <dbReference type="Proteomes" id="UP001359559"/>
    </source>
</evidence>
<keyword evidence="2" id="KW-1185">Reference proteome</keyword>
<evidence type="ECO:0000313" key="1">
    <source>
        <dbReference type="EMBL" id="KAK7278730.1"/>
    </source>
</evidence>